<dbReference type="SUPFAM" id="SSF56719">
    <property type="entry name" value="Type II DNA topoisomerase"/>
    <property type="match status" value="1"/>
</dbReference>
<keyword evidence="8" id="KW-0460">Magnesium</keyword>
<feature type="domain" description="Toprim" evidence="12">
    <location>
        <begin position="433"/>
        <end position="547"/>
    </location>
</feature>
<dbReference type="FunFam" id="3.40.50.670:FF:000001">
    <property type="entry name" value="DNA topoisomerase 2"/>
    <property type="match status" value="1"/>
</dbReference>
<evidence type="ECO:0000256" key="9">
    <source>
        <dbReference type="ARBA" id="ARBA00023029"/>
    </source>
</evidence>
<dbReference type="SUPFAM" id="SSF54211">
    <property type="entry name" value="Ribosomal protein S5 domain 2-like"/>
    <property type="match status" value="1"/>
</dbReference>
<protein>
    <recommendedName>
        <fullName evidence="4">DNA topoisomerase (ATP-hydrolyzing)</fullName>
        <ecNumber evidence="4">5.6.2.2</ecNumber>
    </recommendedName>
</protein>
<sequence length="627" mass="69917">MSNSSDYSGEKIVVLEGLEPVRKRPAMYIGSTDIRGLHHVVAEIIDNGVDEAIAGFAKNIWITLHKDNSVTVADDGRGIPVDKHPKYGISALELVMTKLHAGGKFEGTAYKVSGGLHGVGASVVNALSEWTKVTVLRDNAIYQQEYQRGDPKTPVVKKPVSALPVIFPNPSALPKTYTSGTIVSFLPDNEIFKETMDVELDRLKKSLRERAYLIPKLYFHMYDERVSREYNFYFEGGIRSLVEELNRNKIALHSPIYIHKESEEADVEIAIQYNDSFTETLESYVNVINTVEGGTHVTGFKSALTRSINDYIKKQNAKENLAVTGDDTREGLTAIIYIKMPSKDLQFEGQTKSKLGNSEIAPLVQTIVKEGLDEYFEEHPSEARVVVEKSLLAKKARLAAKAAKEAIVRKGALDGLGLPGKLADCQEKNPANCELYLVEGNSAAGSAKQGRDRKFQAILTLRGKVLNTERARLDKIIEFAELKDLIIALGMGIGETMNAEKLRYHRVIIMTDADVDGEHIRTLLLTFFFRHLPDIIKGGYLYIAQPPLYKVQSGKDFQYAYSDVEKDTALASFPASKRDSAHIQRYKGLGEMNPEQLWDTTMNPANRILLKVKLEEAEKADQVFTML</sequence>
<comment type="catalytic activity">
    <reaction evidence="1">
        <text>ATP-dependent breakage, passage and rejoining of double-stranded DNA.</text>
        <dbReference type="EC" id="5.6.2.2"/>
    </reaction>
</comment>
<evidence type="ECO:0000256" key="1">
    <source>
        <dbReference type="ARBA" id="ARBA00000185"/>
    </source>
</evidence>
<dbReference type="PANTHER" id="PTHR45866:SF1">
    <property type="entry name" value="DNA GYRASE SUBUNIT B, MITOCHONDRIAL"/>
    <property type="match status" value="1"/>
</dbReference>
<keyword evidence="7" id="KW-0067">ATP-binding</keyword>
<dbReference type="InterPro" id="IPR036890">
    <property type="entry name" value="HATPase_C_sf"/>
</dbReference>
<reference evidence="13 14" key="1">
    <citation type="journal article" date="2016" name="Nat. Commun.">
        <title>Thousands of microbial genomes shed light on interconnected biogeochemical processes in an aquifer system.</title>
        <authorList>
            <person name="Anantharaman K."/>
            <person name="Brown C.T."/>
            <person name="Hug L.A."/>
            <person name="Sharon I."/>
            <person name="Castelle C.J."/>
            <person name="Probst A.J."/>
            <person name="Thomas B.C."/>
            <person name="Singh A."/>
            <person name="Wilkins M.J."/>
            <person name="Karaoz U."/>
            <person name="Brodie E.L."/>
            <person name="Williams K.H."/>
            <person name="Hubbard S.S."/>
            <person name="Banfield J.F."/>
        </authorList>
    </citation>
    <scope>NUCLEOTIDE SEQUENCE [LARGE SCALE GENOMIC DNA]</scope>
</reference>
<dbReference type="InterPro" id="IPR013760">
    <property type="entry name" value="Topo_IIA-like_dom_sf"/>
</dbReference>
<dbReference type="InterPro" id="IPR018522">
    <property type="entry name" value="TopoIIA_CS"/>
</dbReference>
<dbReference type="PROSITE" id="PS50880">
    <property type="entry name" value="TOPRIM"/>
    <property type="match status" value="1"/>
</dbReference>
<dbReference type="GO" id="GO:0003918">
    <property type="term" value="F:DNA topoisomerase type II (double strand cut, ATP-hydrolyzing) activity"/>
    <property type="evidence" value="ECO:0007669"/>
    <property type="project" value="UniProtKB-EC"/>
</dbReference>
<keyword evidence="10" id="KW-0238">DNA-binding</keyword>
<comment type="cofactor">
    <cofactor evidence="2">
        <name>Mg(2+)</name>
        <dbReference type="ChEBI" id="CHEBI:18420"/>
    </cofactor>
</comment>
<dbReference type="GO" id="GO:0006265">
    <property type="term" value="P:DNA topological change"/>
    <property type="evidence" value="ECO:0007669"/>
    <property type="project" value="InterPro"/>
</dbReference>
<dbReference type="InterPro" id="IPR003594">
    <property type="entry name" value="HATPase_dom"/>
</dbReference>
<evidence type="ECO:0000259" key="12">
    <source>
        <dbReference type="PROSITE" id="PS50880"/>
    </source>
</evidence>
<dbReference type="FunFam" id="3.30.565.10:FF:000002">
    <property type="entry name" value="DNA gyrase subunit B"/>
    <property type="match status" value="1"/>
</dbReference>
<evidence type="ECO:0000256" key="4">
    <source>
        <dbReference type="ARBA" id="ARBA00012895"/>
    </source>
</evidence>
<dbReference type="InterPro" id="IPR013506">
    <property type="entry name" value="Topo_IIA_bsu_dom2"/>
</dbReference>
<dbReference type="AlphaFoldDB" id="A0A1F7JGF2"/>
<evidence type="ECO:0000256" key="2">
    <source>
        <dbReference type="ARBA" id="ARBA00001946"/>
    </source>
</evidence>
<dbReference type="SMART" id="SM00387">
    <property type="entry name" value="HATPase_c"/>
    <property type="match status" value="1"/>
</dbReference>
<keyword evidence="5" id="KW-0479">Metal-binding</keyword>
<dbReference type="InterPro" id="IPR000565">
    <property type="entry name" value="Topo_IIA_B"/>
</dbReference>
<dbReference type="PANTHER" id="PTHR45866">
    <property type="entry name" value="DNA GYRASE/TOPOISOMERASE SUBUNIT B"/>
    <property type="match status" value="1"/>
</dbReference>
<dbReference type="EC" id="5.6.2.2" evidence="4"/>
<dbReference type="GO" id="GO:0003677">
    <property type="term" value="F:DNA binding"/>
    <property type="evidence" value="ECO:0007669"/>
    <property type="project" value="UniProtKB-KW"/>
</dbReference>
<dbReference type="GO" id="GO:0046872">
    <property type="term" value="F:metal ion binding"/>
    <property type="evidence" value="ECO:0007669"/>
    <property type="project" value="UniProtKB-KW"/>
</dbReference>
<accession>A0A1F7JGF2</accession>
<dbReference type="GO" id="GO:0005524">
    <property type="term" value="F:ATP binding"/>
    <property type="evidence" value="ECO:0007669"/>
    <property type="project" value="UniProtKB-KW"/>
</dbReference>
<dbReference type="Gene3D" id="3.30.230.10">
    <property type="match status" value="1"/>
</dbReference>
<dbReference type="InterPro" id="IPR014721">
    <property type="entry name" value="Ribsml_uS5_D2-typ_fold_subgr"/>
</dbReference>
<evidence type="ECO:0000313" key="13">
    <source>
        <dbReference type="EMBL" id="OGK54672.1"/>
    </source>
</evidence>
<dbReference type="InterPro" id="IPR013759">
    <property type="entry name" value="Topo_IIA_B_C"/>
</dbReference>
<evidence type="ECO:0000256" key="5">
    <source>
        <dbReference type="ARBA" id="ARBA00022723"/>
    </source>
</evidence>
<keyword evidence="6" id="KW-0547">Nucleotide-binding</keyword>
<dbReference type="Gene3D" id="3.40.50.670">
    <property type="match status" value="1"/>
</dbReference>
<dbReference type="SMART" id="SM00433">
    <property type="entry name" value="TOP2c"/>
    <property type="match status" value="1"/>
</dbReference>
<keyword evidence="11 13" id="KW-0413">Isomerase</keyword>
<dbReference type="NCBIfam" id="NF004189">
    <property type="entry name" value="PRK05644.1"/>
    <property type="match status" value="1"/>
</dbReference>
<evidence type="ECO:0000256" key="6">
    <source>
        <dbReference type="ARBA" id="ARBA00022741"/>
    </source>
</evidence>
<dbReference type="EMBL" id="MGAU01000028">
    <property type="protein sequence ID" value="OGK54672.1"/>
    <property type="molecule type" value="Genomic_DNA"/>
</dbReference>
<feature type="non-terminal residue" evidence="13">
    <location>
        <position position="627"/>
    </location>
</feature>
<dbReference type="Pfam" id="PF02518">
    <property type="entry name" value="HATPase_c"/>
    <property type="match status" value="1"/>
</dbReference>
<dbReference type="FunFam" id="3.30.230.10:FF:000005">
    <property type="entry name" value="DNA gyrase subunit B"/>
    <property type="match status" value="1"/>
</dbReference>
<dbReference type="Pfam" id="PF01751">
    <property type="entry name" value="Toprim"/>
    <property type="match status" value="1"/>
</dbReference>
<evidence type="ECO:0000256" key="10">
    <source>
        <dbReference type="ARBA" id="ARBA00023125"/>
    </source>
</evidence>
<dbReference type="InterPro" id="IPR001241">
    <property type="entry name" value="Topo_IIA"/>
</dbReference>
<dbReference type="CDD" id="cd16928">
    <property type="entry name" value="HATPase_GyrB-like"/>
    <property type="match status" value="1"/>
</dbReference>
<dbReference type="Gene3D" id="3.30.565.10">
    <property type="entry name" value="Histidine kinase-like ATPase, C-terminal domain"/>
    <property type="match status" value="1"/>
</dbReference>
<keyword evidence="9" id="KW-0799">Topoisomerase</keyword>
<evidence type="ECO:0000256" key="7">
    <source>
        <dbReference type="ARBA" id="ARBA00022840"/>
    </source>
</evidence>
<evidence type="ECO:0000313" key="14">
    <source>
        <dbReference type="Proteomes" id="UP000178486"/>
    </source>
</evidence>
<dbReference type="Pfam" id="PF00204">
    <property type="entry name" value="DNA_gyraseB"/>
    <property type="match status" value="1"/>
</dbReference>
<dbReference type="Proteomes" id="UP000178486">
    <property type="component" value="Unassembled WGS sequence"/>
</dbReference>
<evidence type="ECO:0000256" key="3">
    <source>
        <dbReference type="ARBA" id="ARBA00010708"/>
    </source>
</evidence>
<dbReference type="PRINTS" id="PR01159">
    <property type="entry name" value="DNAGYRASEB"/>
</dbReference>
<evidence type="ECO:0000256" key="8">
    <source>
        <dbReference type="ARBA" id="ARBA00022842"/>
    </source>
</evidence>
<comment type="caution">
    <text evidence="13">The sequence shown here is derived from an EMBL/GenBank/DDBJ whole genome shotgun (WGS) entry which is preliminary data.</text>
</comment>
<evidence type="ECO:0000256" key="11">
    <source>
        <dbReference type="ARBA" id="ARBA00023235"/>
    </source>
</evidence>
<comment type="similarity">
    <text evidence="3">Belongs to the type II topoisomerase GyrB family.</text>
</comment>
<dbReference type="InterPro" id="IPR002288">
    <property type="entry name" value="DNA_gyrase_B_C"/>
</dbReference>
<dbReference type="Pfam" id="PF00986">
    <property type="entry name" value="DNA_gyraseB_C"/>
    <property type="match status" value="1"/>
</dbReference>
<dbReference type="CDD" id="cd00822">
    <property type="entry name" value="TopoII_Trans_DNA_gyrase"/>
    <property type="match status" value="1"/>
</dbReference>
<dbReference type="SUPFAM" id="SSF55874">
    <property type="entry name" value="ATPase domain of HSP90 chaperone/DNA topoisomerase II/histidine kinase"/>
    <property type="match status" value="1"/>
</dbReference>
<organism evidence="13 14">
    <name type="scientific">Candidatus Roizmanbacteria bacterium RIFCSPLOWO2_01_FULL_45_11</name>
    <dbReference type="NCBI Taxonomy" id="1802070"/>
    <lineage>
        <taxon>Bacteria</taxon>
        <taxon>Candidatus Roizmaniibacteriota</taxon>
    </lineage>
</organism>
<dbReference type="InterPro" id="IPR020568">
    <property type="entry name" value="Ribosomal_Su5_D2-typ_SF"/>
</dbReference>
<dbReference type="InterPro" id="IPR006171">
    <property type="entry name" value="TOPRIM_dom"/>
</dbReference>
<name>A0A1F7JGF2_9BACT</name>
<gene>
    <name evidence="13" type="ORF">A3B56_00665</name>
</gene>
<dbReference type="PROSITE" id="PS00177">
    <property type="entry name" value="TOPOISOMERASE_II"/>
    <property type="match status" value="1"/>
</dbReference>
<dbReference type="PRINTS" id="PR00418">
    <property type="entry name" value="TPI2FAMILY"/>
</dbReference>
<proteinExistence type="inferred from homology"/>